<dbReference type="Pfam" id="PF00646">
    <property type="entry name" value="F-box"/>
    <property type="match status" value="1"/>
</dbReference>
<protein>
    <recommendedName>
        <fullName evidence="1">F-box domain-containing protein</fullName>
    </recommendedName>
</protein>
<evidence type="ECO:0000259" key="1">
    <source>
        <dbReference type="PROSITE" id="PS50181"/>
    </source>
</evidence>
<dbReference type="InterPro" id="IPR001810">
    <property type="entry name" value="F-box_dom"/>
</dbReference>
<dbReference type="PANTHER" id="PTHR31639:SF285">
    <property type="entry name" value="OS01G0730200 PROTEIN"/>
    <property type="match status" value="1"/>
</dbReference>
<feature type="domain" description="F-box" evidence="1">
    <location>
        <begin position="1"/>
        <end position="48"/>
    </location>
</feature>
<dbReference type="PANTHER" id="PTHR31639">
    <property type="entry name" value="F-BOX PROTEIN-LIKE"/>
    <property type="match status" value="1"/>
</dbReference>
<keyword evidence="3" id="KW-1185">Reference proteome</keyword>
<gene>
    <name evidence="2" type="ORF">INT46_010090</name>
</gene>
<dbReference type="OrthoDB" id="2267507at2759"/>
<dbReference type="InterPro" id="IPR036047">
    <property type="entry name" value="F-box-like_dom_sf"/>
</dbReference>
<reference evidence="2" key="1">
    <citation type="submission" date="2020-12" db="EMBL/GenBank/DDBJ databases">
        <title>Metabolic potential, ecology and presence of endohyphal bacteria is reflected in genomic diversity of Mucoromycotina.</title>
        <authorList>
            <person name="Muszewska A."/>
            <person name="Okrasinska A."/>
            <person name="Steczkiewicz K."/>
            <person name="Drgas O."/>
            <person name="Orlowska M."/>
            <person name="Perlinska-Lenart U."/>
            <person name="Aleksandrzak-Piekarczyk T."/>
            <person name="Szatraj K."/>
            <person name="Zielenkiewicz U."/>
            <person name="Pilsyk S."/>
            <person name="Malc E."/>
            <person name="Mieczkowski P."/>
            <person name="Kruszewska J.S."/>
            <person name="Biernat P."/>
            <person name="Pawlowska J."/>
        </authorList>
    </citation>
    <scope>NUCLEOTIDE SEQUENCE</scope>
    <source>
        <strain evidence="2">CBS 226.32</strain>
    </source>
</reference>
<dbReference type="SUPFAM" id="SSF81383">
    <property type="entry name" value="F-box domain"/>
    <property type="match status" value="1"/>
</dbReference>
<proteinExistence type="predicted"/>
<organism evidence="2 3">
    <name type="scientific">Mucor plumbeus</name>
    <dbReference type="NCBI Taxonomy" id="97098"/>
    <lineage>
        <taxon>Eukaryota</taxon>
        <taxon>Fungi</taxon>
        <taxon>Fungi incertae sedis</taxon>
        <taxon>Mucoromycota</taxon>
        <taxon>Mucoromycotina</taxon>
        <taxon>Mucoromycetes</taxon>
        <taxon>Mucorales</taxon>
        <taxon>Mucorineae</taxon>
        <taxon>Mucoraceae</taxon>
        <taxon>Mucor</taxon>
    </lineage>
</organism>
<dbReference type="InterPro" id="IPR032675">
    <property type="entry name" value="LRR_dom_sf"/>
</dbReference>
<dbReference type="Proteomes" id="UP000650833">
    <property type="component" value="Unassembled WGS sequence"/>
</dbReference>
<dbReference type="EMBL" id="JAEPRC010000359">
    <property type="protein sequence ID" value="KAG2199256.1"/>
    <property type="molecule type" value="Genomic_DNA"/>
</dbReference>
<dbReference type="Gene3D" id="3.80.10.10">
    <property type="entry name" value="Ribonuclease Inhibitor"/>
    <property type="match status" value="1"/>
</dbReference>
<dbReference type="PROSITE" id="PS50181">
    <property type="entry name" value="FBOX"/>
    <property type="match status" value="1"/>
</dbReference>
<accession>A0A8H7QV17</accession>
<sequence>MIEIPFELVEKIVSTLPNNDKIQCLLVSKRWYTSLYRVLVHTVVIERRRQLKQFLQIITQYDDIVGPYVRQFYLKNRVGMTKEEFEILGIYCPHIEILKFREWRHYKKPALSQFKNIKQIPKIYDLIKGQTALQETGKTLTHLDLGARIVRDLVLQNWLIPFLCFGTNLTHLGLDGFYNPTTRVGQLEFNFVTWNLLHLLCKHLNSIEIHTMTLTATDPQAENMKKMVQENSVLIQPKLKNLILRNLSLDDPIWLTWLSRIYPNLTVLDMRFDLNAFVNFDETVQRLDRNVCQQTFIDMAHHLNNLHSLSLESIKSSHFPGKLFFDIFTEKQVRLEKLAIRYNTDIFLSRKGLDTGTLESIVNGQASSIKTLDIDMWTRSHEYFYEFLEPLSVCSRLVDLTLSSDDFGKFNFNPIPIDMILDQCVHLRGLRLARTALTINDKHTVHSIHPLKKLVITVARVSKQLFRYLGVRCPQITHLEICTSSWMPREMEMRIDMPNHKFEFLRISDLNKLNVPRLEGNLGSGTSVNIFAVTQFDRIYPQMERYRKKQCDCIPSFEDLACWYHLYEIDDGRLRYPPSALRKLRRAEVSSLQYLAKFYKENHQRDQMGSNGYMVDRYVSKKNWRDDVQYGFIHIKCKSIIRLQYNYNEIKWPKL</sequence>
<evidence type="ECO:0000313" key="2">
    <source>
        <dbReference type="EMBL" id="KAG2199256.1"/>
    </source>
</evidence>
<comment type="caution">
    <text evidence="2">The sequence shown here is derived from an EMBL/GenBank/DDBJ whole genome shotgun (WGS) entry which is preliminary data.</text>
</comment>
<dbReference type="AlphaFoldDB" id="A0A8H7QV17"/>
<evidence type="ECO:0000313" key="3">
    <source>
        <dbReference type="Proteomes" id="UP000650833"/>
    </source>
</evidence>
<dbReference type="SUPFAM" id="SSF52047">
    <property type="entry name" value="RNI-like"/>
    <property type="match status" value="1"/>
</dbReference>
<name>A0A8H7QV17_9FUNG</name>